<dbReference type="Proteomes" id="UP001484239">
    <property type="component" value="Unassembled WGS sequence"/>
</dbReference>
<dbReference type="Pfam" id="PF18593">
    <property type="entry name" value="CdiI_2"/>
    <property type="match status" value="1"/>
</dbReference>
<sequence length="104" mass="11291">MSLARLLGVAFPPDWADRHGHPEEALAEAVRTLGPEAVRRAAEELDDIAGRGLCDMQLDALLAFECDCHLRPAETGRSPAGWLAWLAQSLDAAKGCGHFRSVER</sequence>
<gene>
    <name evidence="2" type="ORF">WI372_09625</name>
</gene>
<name>A0ABU9E922_9BACT</name>
<dbReference type="RefSeq" id="WP_405277404.1">
    <property type="nucleotide sequence ID" value="NZ_CP144380.1"/>
</dbReference>
<keyword evidence="3" id="KW-1185">Reference proteome</keyword>
<evidence type="ECO:0000313" key="2">
    <source>
        <dbReference type="EMBL" id="MEK9501237.1"/>
    </source>
</evidence>
<dbReference type="EMBL" id="JBBHLI010000004">
    <property type="protein sequence ID" value="MEK9501237.1"/>
    <property type="molecule type" value="Genomic_DNA"/>
</dbReference>
<reference evidence="2 3" key="1">
    <citation type="submission" date="2024-02" db="EMBL/GenBank/DDBJ databases">
        <title>A novel Gemmatimonadota bacterium.</title>
        <authorList>
            <person name="Du Z.-J."/>
            <person name="Ye Y.-Q."/>
        </authorList>
    </citation>
    <scope>NUCLEOTIDE SEQUENCE [LARGE SCALE GENOMIC DNA]</scope>
    <source>
        <strain evidence="2 3">DH-20</strain>
    </source>
</reference>
<organism evidence="2 3">
    <name type="scientific">Gaopeijia maritima</name>
    <dbReference type="NCBI Taxonomy" id="3119007"/>
    <lineage>
        <taxon>Bacteria</taxon>
        <taxon>Pseudomonadati</taxon>
        <taxon>Gemmatimonadota</taxon>
        <taxon>Longimicrobiia</taxon>
        <taxon>Gaopeijiales</taxon>
        <taxon>Gaopeijiaceae</taxon>
        <taxon>Gaopeijia</taxon>
    </lineage>
</organism>
<accession>A0ABU9E922</accession>
<protein>
    <submittedName>
        <fullName evidence="2">Contact-dependent growth inhibition system immunity protein</fullName>
    </submittedName>
</protein>
<dbReference type="InterPro" id="IPR041129">
    <property type="entry name" value="CdiI_2"/>
</dbReference>
<comment type="caution">
    <text evidence="2">The sequence shown here is derived from an EMBL/GenBank/DDBJ whole genome shotgun (WGS) entry which is preliminary data.</text>
</comment>
<feature type="domain" description="CdiI immunity protein" evidence="1">
    <location>
        <begin position="3"/>
        <end position="89"/>
    </location>
</feature>
<evidence type="ECO:0000313" key="3">
    <source>
        <dbReference type="Proteomes" id="UP001484239"/>
    </source>
</evidence>
<evidence type="ECO:0000259" key="1">
    <source>
        <dbReference type="Pfam" id="PF18593"/>
    </source>
</evidence>
<proteinExistence type="predicted"/>